<keyword evidence="3 6" id="KW-0812">Transmembrane</keyword>
<dbReference type="Pfam" id="PF01810">
    <property type="entry name" value="LysE"/>
    <property type="match status" value="1"/>
</dbReference>
<keyword evidence="8" id="KW-1185">Reference proteome</keyword>
<dbReference type="OrthoDB" id="9804822at2"/>
<organism evidence="7 8">
    <name type="scientific">Roseibium alexandrii</name>
    <dbReference type="NCBI Taxonomy" id="388408"/>
    <lineage>
        <taxon>Bacteria</taxon>
        <taxon>Pseudomonadati</taxon>
        <taxon>Pseudomonadota</taxon>
        <taxon>Alphaproteobacteria</taxon>
        <taxon>Hyphomicrobiales</taxon>
        <taxon>Stappiaceae</taxon>
        <taxon>Roseibium</taxon>
    </lineage>
</organism>
<evidence type="ECO:0000256" key="3">
    <source>
        <dbReference type="ARBA" id="ARBA00022692"/>
    </source>
</evidence>
<evidence type="ECO:0000256" key="2">
    <source>
        <dbReference type="ARBA" id="ARBA00022475"/>
    </source>
</evidence>
<dbReference type="RefSeq" id="WP_055670975.1">
    <property type="nucleotide sequence ID" value="NZ_CXWD01000004.1"/>
</dbReference>
<dbReference type="PIRSF" id="PIRSF006324">
    <property type="entry name" value="LeuE"/>
    <property type="match status" value="1"/>
</dbReference>
<dbReference type="STRING" id="388408.LAX5112_01114"/>
<sequence>MIPLDVLGVFFVAAIALGLAPGPDNIFVLTQSALYGRLAGLVVTLGLCTGLIFHSAAVALGVAAIFQTSALAFTLLKFAGAAYLVYLAVQAFRAGTSKINGNSAPEMSLPALYLRGIIMNVTNPKVAIFFLAFLPQFADPARGSVPFQILIFGGLFIVATILVFGAVALGAGSLGGYLKRSPSAQVWLNRLAGVVFVGLAVRLAISER</sequence>
<feature type="transmembrane region" description="Helical" evidence="6">
    <location>
        <begin position="6"/>
        <end position="29"/>
    </location>
</feature>
<feature type="transmembrane region" description="Helical" evidence="6">
    <location>
        <begin position="41"/>
        <end position="66"/>
    </location>
</feature>
<evidence type="ECO:0000256" key="4">
    <source>
        <dbReference type="ARBA" id="ARBA00022989"/>
    </source>
</evidence>
<protein>
    <submittedName>
        <fullName evidence="7">Homoserine/homoserine lactone efflux protein</fullName>
    </submittedName>
</protein>
<dbReference type="Proteomes" id="UP000053235">
    <property type="component" value="Unassembled WGS sequence"/>
</dbReference>
<reference evidence="8" key="1">
    <citation type="submission" date="2015-07" db="EMBL/GenBank/DDBJ databases">
        <authorList>
            <person name="Rodrigo-Torres Lidia"/>
            <person name="Arahal R.David."/>
        </authorList>
    </citation>
    <scope>NUCLEOTIDE SEQUENCE [LARGE SCALE GENOMIC DNA]</scope>
    <source>
        <strain evidence="8">CECT 5112</strain>
    </source>
</reference>
<comment type="subcellular location">
    <subcellularLocation>
        <location evidence="1">Cell membrane</location>
        <topology evidence="1">Multi-pass membrane protein</topology>
    </subcellularLocation>
</comment>
<feature type="transmembrane region" description="Helical" evidence="6">
    <location>
        <begin position="72"/>
        <end position="92"/>
    </location>
</feature>
<dbReference type="InterPro" id="IPR001123">
    <property type="entry name" value="LeuE-type"/>
</dbReference>
<keyword evidence="5 6" id="KW-0472">Membrane</keyword>
<feature type="transmembrane region" description="Helical" evidence="6">
    <location>
        <begin position="112"/>
        <end position="137"/>
    </location>
</feature>
<dbReference type="PANTHER" id="PTHR30086:SF20">
    <property type="entry name" value="ARGININE EXPORTER PROTEIN ARGO-RELATED"/>
    <property type="match status" value="1"/>
</dbReference>
<evidence type="ECO:0000313" key="8">
    <source>
        <dbReference type="Proteomes" id="UP000053235"/>
    </source>
</evidence>
<dbReference type="EMBL" id="CXWD01000004">
    <property type="protein sequence ID" value="CTQ66844.1"/>
    <property type="molecule type" value="Genomic_DNA"/>
</dbReference>
<evidence type="ECO:0000256" key="6">
    <source>
        <dbReference type="SAM" id="Phobius"/>
    </source>
</evidence>
<feature type="transmembrane region" description="Helical" evidence="6">
    <location>
        <begin position="187"/>
        <end position="205"/>
    </location>
</feature>
<proteinExistence type="predicted"/>
<gene>
    <name evidence="7" type="primary">rhtB_2</name>
    <name evidence="7" type="ORF">LAX5112_01114</name>
</gene>
<feature type="transmembrane region" description="Helical" evidence="6">
    <location>
        <begin position="149"/>
        <end position="175"/>
    </location>
</feature>
<dbReference type="AlphaFoldDB" id="A0A0M6ZZ87"/>
<accession>A0A0M6ZZ87</accession>
<dbReference type="GO" id="GO:0005886">
    <property type="term" value="C:plasma membrane"/>
    <property type="evidence" value="ECO:0007669"/>
    <property type="project" value="UniProtKB-SubCell"/>
</dbReference>
<keyword evidence="2" id="KW-1003">Cell membrane</keyword>
<keyword evidence="4 6" id="KW-1133">Transmembrane helix</keyword>
<dbReference type="PANTHER" id="PTHR30086">
    <property type="entry name" value="ARGININE EXPORTER PROTEIN ARGO"/>
    <property type="match status" value="1"/>
</dbReference>
<evidence type="ECO:0000256" key="1">
    <source>
        <dbReference type="ARBA" id="ARBA00004651"/>
    </source>
</evidence>
<evidence type="ECO:0000313" key="7">
    <source>
        <dbReference type="EMBL" id="CTQ66844.1"/>
    </source>
</evidence>
<dbReference type="GO" id="GO:0015171">
    <property type="term" value="F:amino acid transmembrane transporter activity"/>
    <property type="evidence" value="ECO:0007669"/>
    <property type="project" value="TreeGrafter"/>
</dbReference>
<name>A0A0M6ZZ87_9HYPH</name>
<evidence type="ECO:0000256" key="5">
    <source>
        <dbReference type="ARBA" id="ARBA00023136"/>
    </source>
</evidence>